<dbReference type="InterPro" id="IPR040244">
    <property type="entry name" value="EDR4-like"/>
</dbReference>
<comment type="caution">
    <text evidence="1">The sequence shown here is derived from an EMBL/GenBank/DDBJ whole genome shotgun (WGS) entry which is preliminary data.</text>
</comment>
<gene>
    <name evidence="1" type="ORF">QVD17_20600</name>
</gene>
<dbReference type="PANTHER" id="PTHR31105">
    <property type="entry name" value="EXTRA-LARGE G-PROTEIN-LIKE"/>
    <property type="match status" value="1"/>
</dbReference>
<dbReference type="InterPro" id="IPR032675">
    <property type="entry name" value="LRR_dom_sf"/>
</dbReference>
<dbReference type="AlphaFoldDB" id="A0AAD8NY18"/>
<dbReference type="Gene3D" id="3.80.10.10">
    <property type="entry name" value="Ribonuclease Inhibitor"/>
    <property type="match status" value="1"/>
</dbReference>
<sequence>MGSETVEGLALDMKMLSEEDIAFKSSNLETDALNNMDRLKFLQLNFLELNGSYENFSEDLRWICWHGFNLKIIPPNLNMRNLVAIDLSYSKLEVFEPPMVLTSLRILNLKDSHGLTDICNISMIPHLETLILWNCCSLVNVCNTLGDLTSLALLNMTGCNALTKPAFQFPCSLHRLFLKDCHLECTDSFPLSFSVQLDLLYLNLGNGLFESLPCYDHLEKLRVLDLSFCSRLKCLVSLPSTLAELYVYGCELLERITFQAPRFTLQEFGYLGCICLYEVEGFFKLIPISELDENDLGHMKWLQQYQYHEVCLVGDDELTVGRSWHIQMLFEFNIMSISLSDIRDPNMTPEYKSESSSLSFGVPWCPQNKRLKGMNITFKYAILGDECAWFCKISTRTANGVGDLIYNPKVFGKPEPGSECIWLSYWPIGYMMKVGDTVNVSIVVLSGLEVHECGVSLVYSDNETLENNMECVEILGGDLSGFLLSTGAYYLCRRDFFGLMEVGRLPHDWFRILAGDTIDHTEVRGWRKTGRPEYVYQSFTELKTIGCIINGPQLEDIYSIAEMSKSSTGDKTAPFTSSLILEEMKPGTTFDPTDETLVTQRSSMKEIVVASESDDEYSISSEMSRESGSTSFDLFDEYSSNTGTSKNMGVLDTIFDMFDGSFNTRTSQEYESTRFEPIDETMEALDTMTTYGKSISLGSHVGSSMKSFREFISSRKHVDKRKANVTVNGHHIQDRLVKKAENLAGRIQPGDYWYDPRVGFWGMMGAPCLGIVPPYIEEFNYPMPEKCSNGNTNVFVNGIELHKKDLDLLASRGLPTDAHRSYAIEISGRVLDEDSGLELQSLGKLAPTIERKKKGFGMKPPKNK</sequence>
<organism evidence="1 2">
    <name type="scientific">Tagetes erecta</name>
    <name type="common">African marigold</name>
    <dbReference type="NCBI Taxonomy" id="13708"/>
    <lineage>
        <taxon>Eukaryota</taxon>
        <taxon>Viridiplantae</taxon>
        <taxon>Streptophyta</taxon>
        <taxon>Embryophyta</taxon>
        <taxon>Tracheophyta</taxon>
        <taxon>Spermatophyta</taxon>
        <taxon>Magnoliopsida</taxon>
        <taxon>eudicotyledons</taxon>
        <taxon>Gunneridae</taxon>
        <taxon>Pentapetalae</taxon>
        <taxon>asterids</taxon>
        <taxon>campanulids</taxon>
        <taxon>Asterales</taxon>
        <taxon>Asteraceae</taxon>
        <taxon>Asteroideae</taxon>
        <taxon>Heliantheae alliance</taxon>
        <taxon>Tageteae</taxon>
        <taxon>Tagetes</taxon>
    </lineage>
</organism>
<evidence type="ECO:0000313" key="2">
    <source>
        <dbReference type="Proteomes" id="UP001229421"/>
    </source>
</evidence>
<dbReference type="PANTHER" id="PTHR31105:SF42">
    <property type="entry name" value="OS02G0258300 PROTEIN"/>
    <property type="match status" value="1"/>
</dbReference>
<reference evidence="1" key="1">
    <citation type="journal article" date="2023" name="bioRxiv">
        <title>Improved chromosome-level genome assembly for marigold (Tagetes erecta).</title>
        <authorList>
            <person name="Jiang F."/>
            <person name="Yuan L."/>
            <person name="Wang S."/>
            <person name="Wang H."/>
            <person name="Xu D."/>
            <person name="Wang A."/>
            <person name="Fan W."/>
        </authorList>
    </citation>
    <scope>NUCLEOTIDE SEQUENCE</scope>
    <source>
        <strain evidence="1">WSJ</strain>
        <tissue evidence="1">Leaf</tissue>
    </source>
</reference>
<protein>
    <submittedName>
        <fullName evidence="1">Uncharacterized protein</fullName>
    </submittedName>
</protein>
<dbReference type="SUPFAM" id="SSF52058">
    <property type="entry name" value="L domain-like"/>
    <property type="match status" value="1"/>
</dbReference>
<accession>A0AAD8NY18</accession>
<dbReference type="EMBL" id="JAUHHV010000005">
    <property type="protein sequence ID" value="KAK1425252.1"/>
    <property type="molecule type" value="Genomic_DNA"/>
</dbReference>
<keyword evidence="2" id="KW-1185">Reference proteome</keyword>
<proteinExistence type="predicted"/>
<evidence type="ECO:0000313" key="1">
    <source>
        <dbReference type="EMBL" id="KAK1425252.1"/>
    </source>
</evidence>
<name>A0AAD8NY18_TARER</name>
<dbReference type="GO" id="GO:1900150">
    <property type="term" value="P:regulation of defense response to fungus"/>
    <property type="evidence" value="ECO:0007669"/>
    <property type="project" value="InterPro"/>
</dbReference>
<dbReference type="Proteomes" id="UP001229421">
    <property type="component" value="Unassembled WGS sequence"/>
</dbReference>